<dbReference type="RefSeq" id="WP_131711332.1">
    <property type="nucleotide sequence ID" value="NZ_JAILYG010000001.1"/>
</dbReference>
<protein>
    <submittedName>
        <fullName evidence="1">Uncharacterized protein</fullName>
    </submittedName>
</protein>
<name>A0AAW8NXU2_9HYPH</name>
<evidence type="ECO:0000313" key="2">
    <source>
        <dbReference type="Proteomes" id="UP001269402"/>
    </source>
</evidence>
<proteinExistence type="predicted"/>
<reference evidence="2" key="1">
    <citation type="submission" date="2023-07" db="EMBL/GenBank/DDBJ databases">
        <title>Genomic characterization of faba bean (Vicia faba) microsymbionts in Mexican soils.</title>
        <authorList>
            <person name="Rivera Orduna F.N."/>
            <person name="Guevara-Luna J."/>
            <person name="Yan J."/>
            <person name="Arroyo-Herrera I."/>
            <person name="Li Y."/>
            <person name="Vasquez-Murrieta M.S."/>
            <person name="Wang E.T."/>
        </authorList>
    </citation>
    <scope>NUCLEOTIDE SEQUENCE [LARGE SCALE GENOMIC DNA]</scope>
    <source>
        <strain evidence="2">CH6</strain>
    </source>
</reference>
<sequence>MRVVINSSSRRLSVGARTGLIAISTIDTEPSLVDVAGIFCWMGQNATPFLRRLDNAARQKKFLPFRNFFIKAALIGHWSQ</sequence>
<comment type="caution">
    <text evidence="1">The sequence shown here is derived from an EMBL/GenBank/DDBJ whole genome shotgun (WGS) entry which is preliminary data.</text>
</comment>
<dbReference type="Proteomes" id="UP001269402">
    <property type="component" value="Unassembled WGS sequence"/>
</dbReference>
<dbReference type="AlphaFoldDB" id="A0AAW8NXU2"/>
<accession>A0AAW8NXU2</accession>
<keyword evidence="2" id="KW-1185">Reference proteome</keyword>
<evidence type="ECO:0000313" key="1">
    <source>
        <dbReference type="EMBL" id="MDR9759536.1"/>
    </source>
</evidence>
<organism evidence="1 2">
    <name type="scientific">Rhizobium redzepovicii</name>
    <dbReference type="NCBI Taxonomy" id="2867518"/>
    <lineage>
        <taxon>Bacteria</taxon>
        <taxon>Pseudomonadati</taxon>
        <taxon>Pseudomonadota</taxon>
        <taxon>Alphaproteobacteria</taxon>
        <taxon>Hyphomicrobiales</taxon>
        <taxon>Rhizobiaceae</taxon>
        <taxon>Rhizobium/Agrobacterium group</taxon>
        <taxon>Rhizobium</taxon>
    </lineage>
</organism>
<dbReference type="EMBL" id="JAVLSH010000002">
    <property type="protein sequence ID" value="MDR9759536.1"/>
    <property type="molecule type" value="Genomic_DNA"/>
</dbReference>
<gene>
    <name evidence="1" type="ORF">RJJ37_07800</name>
</gene>